<reference evidence="2 3" key="1">
    <citation type="submission" date="2024-02" db="EMBL/GenBank/DDBJ databases">
        <authorList>
            <person name="Daric V."/>
            <person name="Darras S."/>
        </authorList>
    </citation>
    <scope>NUCLEOTIDE SEQUENCE [LARGE SCALE GENOMIC DNA]</scope>
</reference>
<dbReference type="InterPro" id="IPR017983">
    <property type="entry name" value="GPCR_2_secretin-like_CS"/>
</dbReference>
<dbReference type="PROSITE" id="PS00650">
    <property type="entry name" value="G_PROTEIN_RECEP_F2_2"/>
    <property type="match status" value="1"/>
</dbReference>
<dbReference type="PANTHER" id="PTHR45620">
    <property type="entry name" value="PDF RECEPTOR-LIKE PROTEIN-RELATED"/>
    <property type="match status" value="1"/>
</dbReference>
<evidence type="ECO:0008006" key="4">
    <source>
        <dbReference type="Google" id="ProtNLM"/>
    </source>
</evidence>
<evidence type="ECO:0000256" key="1">
    <source>
        <dbReference type="SAM" id="MobiDB-lite"/>
    </source>
</evidence>
<comment type="caution">
    <text evidence="2">The sequence shown here is derived from an EMBL/GenBank/DDBJ whole genome shotgun (WGS) entry which is preliminary data.</text>
</comment>
<gene>
    <name evidence="2" type="ORF">CVLEPA_LOCUS13016</name>
</gene>
<dbReference type="Proteomes" id="UP001642483">
    <property type="component" value="Unassembled WGS sequence"/>
</dbReference>
<dbReference type="InterPro" id="IPR050332">
    <property type="entry name" value="GPCR_2"/>
</dbReference>
<feature type="compositionally biased region" description="Polar residues" evidence="1">
    <location>
        <begin position="99"/>
        <end position="113"/>
    </location>
</feature>
<dbReference type="EMBL" id="CAWYQH010000090">
    <property type="protein sequence ID" value="CAK8682343.1"/>
    <property type="molecule type" value="Genomic_DNA"/>
</dbReference>
<protein>
    <recommendedName>
        <fullName evidence="4">G-protein coupled receptors family 2 profile 2 domain-containing protein</fullName>
    </recommendedName>
</protein>
<dbReference type="Gene3D" id="1.20.1070.10">
    <property type="entry name" value="Rhodopsin 7-helix transmembrane proteins"/>
    <property type="match status" value="1"/>
</dbReference>
<organism evidence="2 3">
    <name type="scientific">Clavelina lepadiformis</name>
    <name type="common">Light-bulb sea squirt</name>
    <name type="synonym">Ascidia lepadiformis</name>
    <dbReference type="NCBI Taxonomy" id="159417"/>
    <lineage>
        <taxon>Eukaryota</taxon>
        <taxon>Metazoa</taxon>
        <taxon>Chordata</taxon>
        <taxon>Tunicata</taxon>
        <taxon>Ascidiacea</taxon>
        <taxon>Aplousobranchia</taxon>
        <taxon>Clavelinidae</taxon>
        <taxon>Clavelina</taxon>
    </lineage>
</organism>
<evidence type="ECO:0000313" key="2">
    <source>
        <dbReference type="EMBL" id="CAK8682343.1"/>
    </source>
</evidence>
<feature type="region of interest" description="Disordered" evidence="1">
    <location>
        <begin position="75"/>
        <end position="113"/>
    </location>
</feature>
<sequence>MLGMHYIVFLAINNETVASDSATLRVKVAFEMIFTSFQGCLISILYCFLNGEVQGEIIKVWSTWSNGIQMTSIASSHPAASNHDHSRRESAASSRRSTACDQSSSSNFNASHD</sequence>
<name>A0ABP0FRV4_CLALP</name>
<keyword evidence="3" id="KW-1185">Reference proteome</keyword>
<evidence type="ECO:0000313" key="3">
    <source>
        <dbReference type="Proteomes" id="UP001642483"/>
    </source>
</evidence>
<proteinExistence type="predicted"/>
<accession>A0ABP0FRV4</accession>
<dbReference type="PANTHER" id="PTHR45620:SF36">
    <property type="match status" value="1"/>
</dbReference>